<keyword evidence="2" id="KW-1185">Reference proteome</keyword>
<reference evidence="1" key="1">
    <citation type="submission" date="2022-11" db="EMBL/GenBank/DDBJ databases">
        <title>Chromosomal genome sequence assembly and mating type (MAT) locus characterization of the leprose asexual lichenized fungus Lepraria neglecta (Nyl.) Erichsen.</title>
        <authorList>
            <person name="Allen J.L."/>
            <person name="Pfeffer B."/>
        </authorList>
    </citation>
    <scope>NUCLEOTIDE SEQUENCE</scope>
    <source>
        <strain evidence="1">Allen 5258</strain>
    </source>
</reference>
<dbReference type="EMBL" id="JASNWA010000008">
    <property type="protein sequence ID" value="KAK3171182.1"/>
    <property type="molecule type" value="Genomic_DNA"/>
</dbReference>
<organism evidence="1 2">
    <name type="scientific">Lepraria neglecta</name>
    <dbReference type="NCBI Taxonomy" id="209136"/>
    <lineage>
        <taxon>Eukaryota</taxon>
        <taxon>Fungi</taxon>
        <taxon>Dikarya</taxon>
        <taxon>Ascomycota</taxon>
        <taxon>Pezizomycotina</taxon>
        <taxon>Lecanoromycetes</taxon>
        <taxon>OSLEUM clade</taxon>
        <taxon>Lecanoromycetidae</taxon>
        <taxon>Lecanorales</taxon>
        <taxon>Lecanorineae</taxon>
        <taxon>Stereocaulaceae</taxon>
        <taxon>Lepraria</taxon>
    </lineage>
</organism>
<sequence>MIHSLEAFLDRIGFDKIRHHKVGGSMMGSPASTATYLMRTSVWDHEAEQYLAIVFASANGKDHGGVPNADDTAKTILSLNLLGRLVFPERMIAAFETTTHFKTYQRERNPSFSANCNTLIALLSVPDPSKYSAPIFKATSFLCDLWYNGDATDKWACIR</sequence>
<gene>
    <name evidence="1" type="ORF">OEA41_003266</name>
</gene>
<evidence type="ECO:0000313" key="2">
    <source>
        <dbReference type="Proteomes" id="UP001276659"/>
    </source>
</evidence>
<dbReference type="AlphaFoldDB" id="A0AAD9Z6N6"/>
<protein>
    <submittedName>
        <fullName evidence="1">Uncharacterized protein</fullName>
    </submittedName>
</protein>
<dbReference type="Proteomes" id="UP001276659">
    <property type="component" value="Unassembled WGS sequence"/>
</dbReference>
<accession>A0AAD9Z6N6</accession>
<name>A0AAD9Z6N6_9LECA</name>
<proteinExistence type="predicted"/>
<comment type="caution">
    <text evidence="1">The sequence shown here is derived from an EMBL/GenBank/DDBJ whole genome shotgun (WGS) entry which is preliminary data.</text>
</comment>
<dbReference type="Gene3D" id="1.50.10.160">
    <property type="match status" value="1"/>
</dbReference>
<evidence type="ECO:0000313" key="1">
    <source>
        <dbReference type="EMBL" id="KAK3171182.1"/>
    </source>
</evidence>